<dbReference type="Proteomes" id="UP001187682">
    <property type="component" value="Unassembled WGS sequence"/>
</dbReference>
<feature type="region of interest" description="Disordered" evidence="2">
    <location>
        <begin position="81"/>
        <end position="110"/>
    </location>
</feature>
<dbReference type="EMBL" id="ONZQ02000021">
    <property type="protein sequence ID" value="SPO07515.1"/>
    <property type="molecule type" value="Genomic_DNA"/>
</dbReference>
<keyword evidence="1" id="KW-0143">Chaperone</keyword>
<evidence type="ECO:0000259" key="3">
    <source>
        <dbReference type="PROSITE" id="PS50076"/>
    </source>
</evidence>
<name>A0AAE8T028_9PEZI</name>
<accession>A0AAE8T028</accession>
<protein>
    <recommendedName>
        <fullName evidence="3">J domain-containing protein</fullName>
    </recommendedName>
</protein>
<evidence type="ECO:0000313" key="5">
    <source>
        <dbReference type="Proteomes" id="UP001187682"/>
    </source>
</evidence>
<proteinExistence type="predicted"/>
<organism evidence="4 5">
    <name type="scientific">Cephalotrichum gorgonifer</name>
    <dbReference type="NCBI Taxonomy" id="2041049"/>
    <lineage>
        <taxon>Eukaryota</taxon>
        <taxon>Fungi</taxon>
        <taxon>Dikarya</taxon>
        <taxon>Ascomycota</taxon>
        <taxon>Pezizomycotina</taxon>
        <taxon>Sordariomycetes</taxon>
        <taxon>Hypocreomycetidae</taxon>
        <taxon>Microascales</taxon>
        <taxon>Microascaceae</taxon>
        <taxon>Cephalotrichum</taxon>
    </lineage>
</organism>
<feature type="region of interest" description="Disordered" evidence="2">
    <location>
        <begin position="233"/>
        <end position="467"/>
    </location>
</feature>
<dbReference type="Pfam" id="PF00226">
    <property type="entry name" value="DnaJ"/>
    <property type="match status" value="1"/>
</dbReference>
<evidence type="ECO:0000313" key="4">
    <source>
        <dbReference type="EMBL" id="SPO07515.1"/>
    </source>
</evidence>
<evidence type="ECO:0000256" key="2">
    <source>
        <dbReference type="SAM" id="MobiDB-lite"/>
    </source>
</evidence>
<dbReference type="InterPro" id="IPR036869">
    <property type="entry name" value="J_dom_sf"/>
</dbReference>
<dbReference type="PRINTS" id="PR00625">
    <property type="entry name" value="JDOMAIN"/>
</dbReference>
<dbReference type="CDD" id="cd06257">
    <property type="entry name" value="DnaJ"/>
    <property type="match status" value="1"/>
</dbReference>
<dbReference type="AlphaFoldDB" id="A0AAE8T028"/>
<reference evidence="4" key="1">
    <citation type="submission" date="2018-03" db="EMBL/GenBank/DDBJ databases">
        <authorList>
            <person name="Guldener U."/>
        </authorList>
    </citation>
    <scope>NUCLEOTIDE SEQUENCE</scope>
</reference>
<feature type="compositionally biased region" description="Polar residues" evidence="2">
    <location>
        <begin position="91"/>
        <end position="102"/>
    </location>
</feature>
<dbReference type="InterPro" id="IPR051938">
    <property type="entry name" value="Apopto_cytoskel_mod"/>
</dbReference>
<gene>
    <name evidence="4" type="ORF">DNG_10209</name>
</gene>
<comment type="caution">
    <text evidence="4">The sequence shown here is derived from an EMBL/GenBank/DDBJ whole genome shotgun (WGS) entry which is preliminary data.</text>
</comment>
<evidence type="ECO:0000256" key="1">
    <source>
        <dbReference type="ARBA" id="ARBA00023186"/>
    </source>
</evidence>
<dbReference type="InterPro" id="IPR018253">
    <property type="entry name" value="DnaJ_domain_CS"/>
</dbReference>
<feature type="domain" description="J" evidence="3">
    <location>
        <begin position="9"/>
        <end position="74"/>
    </location>
</feature>
<dbReference type="PROSITE" id="PS50076">
    <property type="entry name" value="DNAJ_2"/>
    <property type="match status" value="1"/>
</dbReference>
<dbReference type="Gene3D" id="1.10.287.110">
    <property type="entry name" value="DnaJ domain"/>
    <property type="match status" value="1"/>
</dbReference>
<dbReference type="PANTHER" id="PTHR44145:SF3">
    <property type="entry name" value="DNAJ HOMOLOG SUBFAMILY A MEMBER 3, MITOCHONDRIAL"/>
    <property type="match status" value="1"/>
</dbReference>
<feature type="compositionally biased region" description="Basic and acidic residues" evidence="2">
    <location>
        <begin position="241"/>
        <end position="438"/>
    </location>
</feature>
<dbReference type="SUPFAM" id="SSF46565">
    <property type="entry name" value="Chaperone J-domain"/>
    <property type="match status" value="1"/>
</dbReference>
<dbReference type="PROSITE" id="PS00636">
    <property type="entry name" value="DNAJ_1"/>
    <property type="match status" value="1"/>
</dbReference>
<dbReference type="SMART" id="SM00271">
    <property type="entry name" value="DnaJ"/>
    <property type="match status" value="1"/>
</dbReference>
<dbReference type="InterPro" id="IPR001623">
    <property type="entry name" value="DnaJ_domain"/>
</dbReference>
<keyword evidence="5" id="KW-1185">Reference proteome</keyword>
<dbReference type="PANTHER" id="PTHR44145">
    <property type="entry name" value="DNAJ HOMOLOG SUBFAMILY A MEMBER 3, MITOCHONDRIAL"/>
    <property type="match status" value="1"/>
</dbReference>
<sequence length="518" mass="59943">MAPLADADDFYSVLEVANRADLAAIKASYKRLAKLRHPDRNIGDAQATANFQLLQVAYSTLSDPSKRAAYDLQRSQTNAGSYATYGGAGPSTANSPGPQSSNRHAKQAHAATEKLNRELNDYRQARKSLSNNYAQEFELAAKARDALRGLDEQAKRDEREEAESQSWSTYLASFVDSAAAAADEQARVMRERRAIQRLHAREFRERDLARCEENLKSLSQRLADTTRRINATQLSISQLQREQKKEEARKPEEPSMEPRRQRDDSVREQMRREAEAFREMETMRRQEADQRRAKQREVEEERRRLKKEAEQQAEERVRSHRVAEEGRRLQRDAEERASKERIRAQRDAQERWRLQKEGEERVSTERSRVQRDAQERWRLQKEAEERASKERNRVQRAAEEGMRLQKAFEDRQRQEKAAEAGKRLQRAAEEIRHKRVSEEFSGATGRKQEASRQNSTAPREPDTIKSFQGGFGRALVAREEDFKTIWMFSKSHGRYVGDTLLPVAQKGKAICDVELICE</sequence>